<sequence>MYEYDMLEQPLAIYSESCMQHDTSIFNPRNARKLAVIFSYDHNTVNAILNRKIIIMSSILFGIVFAGISTECLRYPNLVDLFITSISLSVSESIFSTLGSLNFSSRSPESHMERISEVWRFEMLST</sequence>
<dbReference type="EMBL" id="SDMP01000013">
    <property type="protein sequence ID" value="RYR20147.1"/>
    <property type="molecule type" value="Genomic_DNA"/>
</dbReference>
<keyword evidence="1" id="KW-0812">Transmembrane</keyword>
<keyword evidence="1" id="KW-1133">Transmembrane helix</keyword>
<gene>
    <name evidence="2" type="ORF">Ahy_B03g065230</name>
</gene>
<keyword evidence="1" id="KW-0472">Membrane</keyword>
<evidence type="ECO:0000313" key="2">
    <source>
        <dbReference type="EMBL" id="RYR20147.1"/>
    </source>
</evidence>
<feature type="transmembrane region" description="Helical" evidence="1">
    <location>
        <begin position="53"/>
        <end position="70"/>
    </location>
</feature>
<accession>A0A445A143</accession>
<evidence type="ECO:0000256" key="1">
    <source>
        <dbReference type="SAM" id="Phobius"/>
    </source>
</evidence>
<keyword evidence="3" id="KW-1185">Reference proteome</keyword>
<dbReference type="Proteomes" id="UP000289738">
    <property type="component" value="Chromosome B03"/>
</dbReference>
<organism evidence="2 3">
    <name type="scientific">Arachis hypogaea</name>
    <name type="common">Peanut</name>
    <dbReference type="NCBI Taxonomy" id="3818"/>
    <lineage>
        <taxon>Eukaryota</taxon>
        <taxon>Viridiplantae</taxon>
        <taxon>Streptophyta</taxon>
        <taxon>Embryophyta</taxon>
        <taxon>Tracheophyta</taxon>
        <taxon>Spermatophyta</taxon>
        <taxon>Magnoliopsida</taxon>
        <taxon>eudicotyledons</taxon>
        <taxon>Gunneridae</taxon>
        <taxon>Pentapetalae</taxon>
        <taxon>rosids</taxon>
        <taxon>fabids</taxon>
        <taxon>Fabales</taxon>
        <taxon>Fabaceae</taxon>
        <taxon>Papilionoideae</taxon>
        <taxon>50 kb inversion clade</taxon>
        <taxon>dalbergioids sensu lato</taxon>
        <taxon>Dalbergieae</taxon>
        <taxon>Pterocarpus clade</taxon>
        <taxon>Arachis</taxon>
    </lineage>
</organism>
<proteinExistence type="predicted"/>
<protein>
    <submittedName>
        <fullName evidence="2">Uncharacterized protein</fullName>
    </submittedName>
</protein>
<reference evidence="2 3" key="1">
    <citation type="submission" date="2019-01" db="EMBL/GenBank/DDBJ databases">
        <title>Sequencing of cultivated peanut Arachis hypogaea provides insights into genome evolution and oil improvement.</title>
        <authorList>
            <person name="Chen X."/>
        </authorList>
    </citation>
    <scope>NUCLEOTIDE SEQUENCE [LARGE SCALE GENOMIC DNA]</scope>
    <source>
        <strain evidence="3">cv. Fuhuasheng</strain>
        <tissue evidence="2">Leaves</tissue>
    </source>
</reference>
<dbReference type="AlphaFoldDB" id="A0A445A143"/>
<evidence type="ECO:0000313" key="3">
    <source>
        <dbReference type="Proteomes" id="UP000289738"/>
    </source>
</evidence>
<name>A0A445A143_ARAHY</name>
<comment type="caution">
    <text evidence="2">The sequence shown here is derived from an EMBL/GenBank/DDBJ whole genome shotgun (WGS) entry which is preliminary data.</text>
</comment>